<gene>
    <name evidence="1" type="ORF">NEA10_10465</name>
</gene>
<name>A0ABY5AKD4_9CYAN</name>
<dbReference type="InterPro" id="IPR007263">
    <property type="entry name" value="DCC1-like"/>
</dbReference>
<dbReference type="Proteomes" id="UP001056708">
    <property type="component" value="Chromosome"/>
</dbReference>
<protein>
    <submittedName>
        <fullName evidence="1">DCC1-like thiol-disulfide oxidoreductase family protein</fullName>
    </submittedName>
</protein>
<reference evidence="1" key="1">
    <citation type="submission" date="2022-06" db="EMBL/GenBank/DDBJ databases">
        <title>Genome sequence of Phormidium yuhuli AB48 isolated from an industrial photobioreactor environment.</title>
        <authorList>
            <person name="Qiu Y."/>
            <person name="Noonan A.J.C."/>
            <person name="Dofher K."/>
            <person name="Koch M."/>
            <person name="Kieft B."/>
            <person name="Lin X."/>
            <person name="Ziels R.M."/>
            <person name="Hallam S.J."/>
        </authorList>
    </citation>
    <scope>NUCLEOTIDE SEQUENCE</scope>
    <source>
        <strain evidence="1">AB48</strain>
    </source>
</reference>
<dbReference type="RefSeq" id="WP_252659522.1">
    <property type="nucleotide sequence ID" value="NZ_CP098611.1"/>
</dbReference>
<sequence>MMLVIFDGNCNLCVTLVRLLESLDRGDRFRYLPMQDERVLSRFGITPQGCELGMILLNPDNPQERWQGTAAAEEIGRRLPAGEVFVQAYRKLPGLKNLGDGVYEQVRDNRYDWFGRRDRTYGSQYPPDLTADASE</sequence>
<dbReference type="Pfam" id="PF04134">
    <property type="entry name" value="DCC1-like"/>
    <property type="match status" value="1"/>
</dbReference>
<dbReference type="InterPro" id="IPR052927">
    <property type="entry name" value="DCC_oxidoreductase"/>
</dbReference>
<dbReference type="PANTHER" id="PTHR33639:SF2">
    <property type="entry name" value="DUF393 DOMAIN-CONTAINING PROTEIN"/>
    <property type="match status" value="1"/>
</dbReference>
<keyword evidence="2" id="KW-1185">Reference proteome</keyword>
<evidence type="ECO:0000313" key="2">
    <source>
        <dbReference type="Proteomes" id="UP001056708"/>
    </source>
</evidence>
<proteinExistence type="predicted"/>
<dbReference type="PANTHER" id="PTHR33639">
    <property type="entry name" value="THIOL-DISULFIDE OXIDOREDUCTASE DCC"/>
    <property type="match status" value="1"/>
</dbReference>
<dbReference type="EMBL" id="CP098611">
    <property type="protein sequence ID" value="USR89317.1"/>
    <property type="molecule type" value="Genomic_DNA"/>
</dbReference>
<evidence type="ECO:0000313" key="1">
    <source>
        <dbReference type="EMBL" id="USR89317.1"/>
    </source>
</evidence>
<organism evidence="1 2">
    <name type="scientific">Phormidium yuhuli AB48</name>
    <dbReference type="NCBI Taxonomy" id="2940671"/>
    <lineage>
        <taxon>Bacteria</taxon>
        <taxon>Bacillati</taxon>
        <taxon>Cyanobacteriota</taxon>
        <taxon>Cyanophyceae</taxon>
        <taxon>Oscillatoriophycideae</taxon>
        <taxon>Oscillatoriales</taxon>
        <taxon>Oscillatoriaceae</taxon>
        <taxon>Phormidium</taxon>
        <taxon>Phormidium yuhuli</taxon>
    </lineage>
</organism>
<accession>A0ABY5AKD4</accession>